<keyword evidence="3" id="KW-1185">Reference proteome</keyword>
<dbReference type="Proteomes" id="UP001139354">
    <property type="component" value="Unassembled WGS sequence"/>
</dbReference>
<dbReference type="InterPro" id="IPR036388">
    <property type="entry name" value="WH-like_DNA-bd_sf"/>
</dbReference>
<comment type="caution">
    <text evidence="2">The sequence shown here is derived from an EMBL/GenBank/DDBJ whole genome shotgun (WGS) entry which is preliminary data.</text>
</comment>
<dbReference type="Gene3D" id="1.10.10.10">
    <property type="entry name" value="Winged helix-like DNA-binding domain superfamily/Winged helix DNA-binding domain"/>
    <property type="match status" value="1"/>
</dbReference>
<dbReference type="InterPro" id="IPR052526">
    <property type="entry name" value="HTH-type_Bedaq_tolerance"/>
</dbReference>
<protein>
    <submittedName>
        <fullName evidence="2">Winged helix-turn-helix transcriptional regulator</fullName>
    </submittedName>
</protein>
<dbReference type="AlphaFoldDB" id="A0A9X1LW80"/>
<dbReference type="GO" id="GO:0003700">
    <property type="term" value="F:DNA-binding transcription factor activity"/>
    <property type="evidence" value="ECO:0007669"/>
    <property type="project" value="InterPro"/>
</dbReference>
<evidence type="ECO:0000313" key="3">
    <source>
        <dbReference type="Proteomes" id="UP001139354"/>
    </source>
</evidence>
<evidence type="ECO:0000313" key="2">
    <source>
        <dbReference type="EMBL" id="MCC2033244.1"/>
    </source>
</evidence>
<reference evidence="2" key="1">
    <citation type="submission" date="2021-04" db="EMBL/GenBank/DDBJ databases">
        <title>Microbacterium tenobrionis sp. nov. and Microbacterium allomyrinae sp. nov., isolated from larvae of Tenobrio molitor and Allomyrina dichotoma, respectively.</title>
        <authorList>
            <person name="Lee S.D."/>
        </authorList>
    </citation>
    <scope>NUCLEOTIDE SEQUENCE</scope>
    <source>
        <strain evidence="2">BWT-G7</strain>
    </source>
</reference>
<proteinExistence type="predicted"/>
<dbReference type="PANTHER" id="PTHR39515">
    <property type="entry name" value="CONSERVED PROTEIN"/>
    <property type="match status" value="1"/>
</dbReference>
<feature type="domain" description="HTH marR-type" evidence="1">
    <location>
        <begin position="12"/>
        <end position="144"/>
    </location>
</feature>
<dbReference type="PROSITE" id="PS50995">
    <property type="entry name" value="HTH_MARR_2"/>
    <property type="match status" value="1"/>
</dbReference>
<dbReference type="PANTHER" id="PTHR39515:SF2">
    <property type="entry name" value="HTH-TYPE TRANSCRIPTIONAL REGULATOR RV0880"/>
    <property type="match status" value="1"/>
</dbReference>
<dbReference type="EMBL" id="JAGTTN010000004">
    <property type="protein sequence ID" value="MCC2033244.1"/>
    <property type="molecule type" value="Genomic_DNA"/>
</dbReference>
<dbReference type="InterPro" id="IPR036390">
    <property type="entry name" value="WH_DNA-bd_sf"/>
</dbReference>
<dbReference type="InterPro" id="IPR000835">
    <property type="entry name" value="HTH_MarR-typ"/>
</dbReference>
<dbReference type="Pfam" id="PF12802">
    <property type="entry name" value="MarR_2"/>
    <property type="match status" value="1"/>
</dbReference>
<dbReference type="SUPFAM" id="SSF46785">
    <property type="entry name" value="Winged helix' DNA-binding domain"/>
    <property type="match status" value="1"/>
</dbReference>
<organism evidence="2 3">
    <name type="scientific">Microbacterium allomyrinae</name>
    <dbReference type="NCBI Taxonomy" id="2830666"/>
    <lineage>
        <taxon>Bacteria</taxon>
        <taxon>Bacillati</taxon>
        <taxon>Actinomycetota</taxon>
        <taxon>Actinomycetes</taxon>
        <taxon>Micrococcales</taxon>
        <taxon>Microbacteriaceae</taxon>
        <taxon>Microbacterium</taxon>
    </lineage>
</organism>
<name>A0A9X1LW80_9MICO</name>
<gene>
    <name evidence="2" type="ORF">KEC57_13740</name>
</gene>
<accession>A0A9X1LW80</accession>
<dbReference type="SMART" id="SM00347">
    <property type="entry name" value="HTH_MARR"/>
    <property type="match status" value="1"/>
</dbReference>
<dbReference type="RefSeq" id="WP_229385208.1">
    <property type="nucleotide sequence ID" value="NZ_JAGTTN010000004.1"/>
</dbReference>
<sequence length="156" mass="16309">MQPRNADPSDPIVDLSGALRHLAWTLRRSAPDRAGVPSVPTSELAVLKQVLETPGLTVTELAATLGMQRPNTSAVLRSLTLRGLVTREEDEGDRRRALIVPTSLAHSEATAIGDAWLDVIGEAVGILPADERAALLAAAPALRSLGNAIRAGASAL</sequence>
<evidence type="ECO:0000259" key="1">
    <source>
        <dbReference type="PROSITE" id="PS50995"/>
    </source>
</evidence>